<dbReference type="AlphaFoldDB" id="A0A0F9C276"/>
<dbReference type="EMBL" id="LAZR01046386">
    <property type="protein sequence ID" value="KKK96649.1"/>
    <property type="molecule type" value="Genomic_DNA"/>
</dbReference>
<protein>
    <submittedName>
        <fullName evidence="1">Uncharacterized protein</fullName>
    </submittedName>
</protein>
<accession>A0A0F9C276</accession>
<reference evidence="1" key="1">
    <citation type="journal article" date="2015" name="Nature">
        <title>Complex archaea that bridge the gap between prokaryotes and eukaryotes.</title>
        <authorList>
            <person name="Spang A."/>
            <person name="Saw J.H."/>
            <person name="Jorgensen S.L."/>
            <person name="Zaremba-Niedzwiedzka K."/>
            <person name="Martijn J."/>
            <person name="Lind A.E."/>
            <person name="van Eijk R."/>
            <person name="Schleper C."/>
            <person name="Guy L."/>
            <person name="Ettema T.J."/>
        </authorList>
    </citation>
    <scope>NUCLEOTIDE SEQUENCE</scope>
</reference>
<sequence length="73" mass="8437">MKLQTTLGKIFLVSSVKPPSVITLRDGLRSILTVECSIVNELVLQFLRLYNHHHVSSGSIEREERMRLHHDRT</sequence>
<evidence type="ECO:0000313" key="1">
    <source>
        <dbReference type="EMBL" id="KKK96649.1"/>
    </source>
</evidence>
<name>A0A0F9C276_9ZZZZ</name>
<organism evidence="1">
    <name type="scientific">marine sediment metagenome</name>
    <dbReference type="NCBI Taxonomy" id="412755"/>
    <lineage>
        <taxon>unclassified sequences</taxon>
        <taxon>metagenomes</taxon>
        <taxon>ecological metagenomes</taxon>
    </lineage>
</organism>
<proteinExistence type="predicted"/>
<comment type="caution">
    <text evidence="1">The sequence shown here is derived from an EMBL/GenBank/DDBJ whole genome shotgun (WGS) entry which is preliminary data.</text>
</comment>
<feature type="non-terminal residue" evidence="1">
    <location>
        <position position="73"/>
    </location>
</feature>
<gene>
    <name evidence="1" type="ORF">LCGC14_2660630</name>
</gene>